<evidence type="ECO:0000256" key="2">
    <source>
        <dbReference type="ARBA" id="ARBA00022475"/>
    </source>
</evidence>
<dbReference type="RefSeq" id="WP_084194505.1">
    <property type="nucleotide sequence ID" value="NZ_FTOA01000001.1"/>
</dbReference>
<dbReference type="Gene3D" id="3.30.450.20">
    <property type="entry name" value="PAS domain"/>
    <property type="match status" value="2"/>
</dbReference>
<dbReference type="PROSITE" id="PS50125">
    <property type="entry name" value="GUANYLATE_CYCLASE_2"/>
    <property type="match status" value="1"/>
</dbReference>
<evidence type="ECO:0000313" key="9">
    <source>
        <dbReference type="Proteomes" id="UP000185678"/>
    </source>
</evidence>
<dbReference type="GO" id="GO:0004016">
    <property type="term" value="F:adenylate cyclase activity"/>
    <property type="evidence" value="ECO:0007669"/>
    <property type="project" value="UniProtKB-ARBA"/>
</dbReference>
<dbReference type="PANTHER" id="PTHR43081">
    <property type="entry name" value="ADENYLATE CYCLASE, TERMINAL-DIFFERENTIATION SPECIFIC-RELATED"/>
    <property type="match status" value="1"/>
</dbReference>
<dbReference type="SUPFAM" id="SSF103190">
    <property type="entry name" value="Sensory domain-like"/>
    <property type="match status" value="1"/>
</dbReference>
<keyword evidence="9" id="KW-1185">Reference proteome</keyword>
<evidence type="ECO:0000256" key="6">
    <source>
        <dbReference type="SAM" id="Phobius"/>
    </source>
</evidence>
<dbReference type="AlphaFoldDB" id="A0A1N7IPC1"/>
<dbReference type="GO" id="GO:0005886">
    <property type="term" value="C:plasma membrane"/>
    <property type="evidence" value="ECO:0007669"/>
    <property type="project" value="UniProtKB-SubCell"/>
</dbReference>
<dbReference type="Gene3D" id="3.30.70.1230">
    <property type="entry name" value="Nucleotide cyclase"/>
    <property type="match status" value="1"/>
</dbReference>
<protein>
    <submittedName>
        <fullName evidence="8">Adenylate cyclase</fullName>
    </submittedName>
</protein>
<keyword evidence="4 6" id="KW-1133">Transmembrane helix</keyword>
<dbReference type="Pfam" id="PF00211">
    <property type="entry name" value="Guanylate_cyc"/>
    <property type="match status" value="1"/>
</dbReference>
<name>A0A1N7IPC1_9PROT</name>
<evidence type="ECO:0000259" key="7">
    <source>
        <dbReference type="PROSITE" id="PS50125"/>
    </source>
</evidence>
<accession>A0A1N7IPC1</accession>
<dbReference type="Proteomes" id="UP000185678">
    <property type="component" value="Unassembled WGS sequence"/>
</dbReference>
<evidence type="ECO:0000256" key="5">
    <source>
        <dbReference type="ARBA" id="ARBA00023136"/>
    </source>
</evidence>
<evidence type="ECO:0000256" key="1">
    <source>
        <dbReference type="ARBA" id="ARBA00004651"/>
    </source>
</evidence>
<dbReference type="InterPro" id="IPR050697">
    <property type="entry name" value="Adenylyl/Guanylyl_Cyclase_3/4"/>
</dbReference>
<dbReference type="CDD" id="cd07302">
    <property type="entry name" value="CHD"/>
    <property type="match status" value="1"/>
</dbReference>
<keyword evidence="5 6" id="KW-0472">Membrane</keyword>
<evidence type="ECO:0000256" key="4">
    <source>
        <dbReference type="ARBA" id="ARBA00022989"/>
    </source>
</evidence>
<dbReference type="SMART" id="SM00044">
    <property type="entry name" value="CYCc"/>
    <property type="match status" value="1"/>
</dbReference>
<feature type="transmembrane region" description="Helical" evidence="6">
    <location>
        <begin position="12"/>
        <end position="33"/>
    </location>
</feature>
<dbReference type="InterPro" id="IPR001054">
    <property type="entry name" value="A/G_cyclase"/>
</dbReference>
<dbReference type="STRING" id="80876.SAMN05421779_101422"/>
<dbReference type="EMBL" id="FTOA01000001">
    <property type="protein sequence ID" value="SIS38856.1"/>
    <property type="molecule type" value="Genomic_DNA"/>
</dbReference>
<evidence type="ECO:0000313" key="8">
    <source>
        <dbReference type="EMBL" id="SIS38856.1"/>
    </source>
</evidence>
<sequence>MGAGFFKGQTFRIHLLTIFLSILFIICGALVTINVYMGRDAAITVAERHMGTAIESISERTQGLFREIQTFVRTASAMRALSMPPGVDGHVMLPMLLEAIHSLNDVDGMFIGYADGSFLHLVDLADAPAWRERLQAPAEASLAVRTILTDENGKRISRWTFFNADERFVADGPTEEASYDPRGRPWYKAALDVDGLAWSAPYVFATTGQVGLTVSRLVEGGGAVIGVDITLDQLSQFLGQQKISRSSVAAIFNRSGNLLVHPQLKDFTFSNIQTPYGQSTAIIIADNDDHLMKSVYDLNRENGWIKSPSYAFSVDGENYIGSSLPLPSEIGNGMVLTISAPISEITANVDKITRVTLFFSLLIVLVSIPLVAYVARSVSQSLTALAAEAERLPLMDNSAPARVSSRIREIGKLAEALATSKAALNTFGRYVPKSLVRKIVQSGEEPVLGGERRMATFLFTDIEGFTTISEEIRPEELIERLSRYFSHISHVIHDNGGTINKYIGDAVMAMWNAPELCDNHAAAACRAALQARDIVERFNHDLIAAGEPPFRTRFGVHCGDVVVGHIGDNDHIEYTALGDAVNVSARLEGLNKTYGTTILVSEAVVAELGDEFETRFVAAVAPKGRAAEVRVYELVSARSVVASVSMGAAV</sequence>
<dbReference type="InterPro" id="IPR033479">
    <property type="entry name" value="dCache_1"/>
</dbReference>
<feature type="transmembrane region" description="Helical" evidence="6">
    <location>
        <begin position="355"/>
        <end position="375"/>
    </location>
</feature>
<proteinExistence type="predicted"/>
<evidence type="ECO:0000256" key="3">
    <source>
        <dbReference type="ARBA" id="ARBA00022692"/>
    </source>
</evidence>
<organism evidence="8 9">
    <name type="scientific">Insolitispirillum peregrinum</name>
    <dbReference type="NCBI Taxonomy" id="80876"/>
    <lineage>
        <taxon>Bacteria</taxon>
        <taxon>Pseudomonadati</taxon>
        <taxon>Pseudomonadota</taxon>
        <taxon>Alphaproteobacteria</taxon>
        <taxon>Rhodospirillales</taxon>
        <taxon>Novispirillaceae</taxon>
        <taxon>Insolitispirillum</taxon>
    </lineage>
</organism>
<dbReference type="InterPro" id="IPR029787">
    <property type="entry name" value="Nucleotide_cyclase"/>
</dbReference>
<dbReference type="GO" id="GO:0006171">
    <property type="term" value="P:cAMP biosynthetic process"/>
    <property type="evidence" value="ECO:0007669"/>
    <property type="project" value="TreeGrafter"/>
</dbReference>
<dbReference type="PANTHER" id="PTHR43081:SF1">
    <property type="entry name" value="ADENYLATE CYCLASE, TERMINAL-DIFFERENTIATION SPECIFIC"/>
    <property type="match status" value="1"/>
</dbReference>
<dbReference type="OrthoDB" id="9762462at2"/>
<gene>
    <name evidence="8" type="ORF">SAMN05421779_101422</name>
</gene>
<dbReference type="GO" id="GO:0035556">
    <property type="term" value="P:intracellular signal transduction"/>
    <property type="evidence" value="ECO:0007669"/>
    <property type="project" value="InterPro"/>
</dbReference>
<feature type="domain" description="Guanylate cyclase" evidence="7">
    <location>
        <begin position="456"/>
        <end position="588"/>
    </location>
</feature>
<dbReference type="Pfam" id="PF02743">
    <property type="entry name" value="dCache_1"/>
    <property type="match status" value="1"/>
</dbReference>
<dbReference type="InterPro" id="IPR029151">
    <property type="entry name" value="Sensor-like_sf"/>
</dbReference>
<reference evidence="8 9" key="1">
    <citation type="submission" date="2017-01" db="EMBL/GenBank/DDBJ databases">
        <authorList>
            <person name="Mah S.A."/>
            <person name="Swanson W.J."/>
            <person name="Moy G.W."/>
            <person name="Vacquier V.D."/>
        </authorList>
    </citation>
    <scope>NUCLEOTIDE SEQUENCE [LARGE SCALE GENOMIC DNA]</scope>
    <source>
        <strain evidence="8 9">DSM 11589</strain>
    </source>
</reference>
<dbReference type="SUPFAM" id="SSF55073">
    <property type="entry name" value="Nucleotide cyclase"/>
    <property type="match status" value="1"/>
</dbReference>
<keyword evidence="2" id="KW-1003">Cell membrane</keyword>
<comment type="subcellular location">
    <subcellularLocation>
        <location evidence="1">Cell membrane</location>
        <topology evidence="1">Multi-pass membrane protein</topology>
    </subcellularLocation>
</comment>
<keyword evidence="3 6" id="KW-0812">Transmembrane</keyword>